<dbReference type="RefSeq" id="WP_007246233.1">
    <property type="nucleotide sequence ID" value="NZ_CP019871.1"/>
</dbReference>
<feature type="domain" description="Rad50/SbcC-type AAA" evidence="1">
    <location>
        <begin position="21"/>
        <end position="59"/>
    </location>
</feature>
<evidence type="ECO:0000313" key="2">
    <source>
        <dbReference type="EMBL" id="OPE59615.1"/>
    </source>
</evidence>
<dbReference type="InterPro" id="IPR038729">
    <property type="entry name" value="Rad50/SbcC_AAA"/>
</dbReference>
<reference evidence="2 3" key="1">
    <citation type="journal article" date="2017" name="Mol. Ecol.">
        <title>Adaptation of the pathogen, Pseudomonas syringae, during experimental evolution on a native vs. alternative host plant.</title>
        <authorList>
            <person name="Meaden S."/>
            <person name="Koskella B."/>
        </authorList>
    </citation>
    <scope>NUCLEOTIDE SEQUENCE [LARGE SCALE GENOMIC DNA]</scope>
    <source>
        <strain evidence="2 3">PT23</strain>
    </source>
</reference>
<name>A0AB36KT59_PSEUB</name>
<dbReference type="GO" id="GO:0006302">
    <property type="term" value="P:double-strand break repair"/>
    <property type="evidence" value="ECO:0007669"/>
    <property type="project" value="InterPro"/>
</dbReference>
<dbReference type="EMBL" id="MSDS01000014">
    <property type="protein sequence ID" value="OPE59615.1"/>
    <property type="molecule type" value="Genomic_DNA"/>
</dbReference>
<dbReference type="Proteomes" id="UP000189855">
    <property type="component" value="Unassembled WGS sequence"/>
</dbReference>
<organism evidence="2 3">
    <name type="scientific">Pseudomonas syringae pv. tomato</name>
    <dbReference type="NCBI Taxonomy" id="323"/>
    <lineage>
        <taxon>Bacteria</taxon>
        <taxon>Pseudomonadati</taxon>
        <taxon>Pseudomonadota</taxon>
        <taxon>Gammaproteobacteria</taxon>
        <taxon>Pseudomonadales</taxon>
        <taxon>Pseudomonadaceae</taxon>
        <taxon>Pseudomonas</taxon>
    </lineage>
</organism>
<evidence type="ECO:0000313" key="3">
    <source>
        <dbReference type="Proteomes" id="UP000189855"/>
    </source>
</evidence>
<evidence type="ECO:0000259" key="1">
    <source>
        <dbReference type="Pfam" id="PF13476"/>
    </source>
</evidence>
<comment type="caution">
    <text evidence="2">The sequence shown here is derived from an EMBL/GenBank/DDBJ whole genome shotgun (WGS) entry which is preliminary data.</text>
</comment>
<dbReference type="GO" id="GO:0016887">
    <property type="term" value="F:ATP hydrolysis activity"/>
    <property type="evidence" value="ECO:0007669"/>
    <property type="project" value="InterPro"/>
</dbReference>
<gene>
    <name evidence="2" type="ORF">BTW15_13370</name>
</gene>
<proteinExistence type="predicted"/>
<accession>A0AB36KT59</accession>
<protein>
    <recommendedName>
        <fullName evidence="1">Rad50/SbcC-type AAA domain-containing protein</fullName>
    </recommendedName>
</protein>
<sequence>MNELQFYESQGKVIRDACNQKLILQNFKKFDSLMLEFDAGVNVLIGDNETGKSSVLLAL</sequence>
<dbReference type="InterPro" id="IPR027417">
    <property type="entry name" value="P-loop_NTPase"/>
</dbReference>
<dbReference type="AlphaFoldDB" id="A0AB36KT59"/>
<dbReference type="Pfam" id="PF13476">
    <property type="entry name" value="AAA_23"/>
    <property type="match status" value="1"/>
</dbReference>
<dbReference type="SUPFAM" id="SSF52540">
    <property type="entry name" value="P-loop containing nucleoside triphosphate hydrolases"/>
    <property type="match status" value="1"/>
</dbReference>
<dbReference type="Gene3D" id="3.40.50.300">
    <property type="entry name" value="P-loop containing nucleotide triphosphate hydrolases"/>
    <property type="match status" value="1"/>
</dbReference>